<dbReference type="AlphaFoldDB" id="C0QD12"/>
<name>C0QD12_DESAH</name>
<feature type="transmembrane region" description="Helical" evidence="10">
    <location>
        <begin position="12"/>
        <end position="29"/>
    </location>
</feature>
<evidence type="ECO:0000256" key="6">
    <source>
        <dbReference type="ARBA" id="ARBA00022777"/>
    </source>
</evidence>
<dbReference type="STRING" id="177437.HRM2_41880"/>
<dbReference type="HOGENOM" id="CLU_333381_0_0_7"/>
<dbReference type="InterPro" id="IPR035965">
    <property type="entry name" value="PAS-like_dom_sf"/>
</dbReference>
<feature type="domain" description="PAC" evidence="13">
    <location>
        <begin position="439"/>
        <end position="493"/>
    </location>
</feature>
<dbReference type="PRINTS" id="PR00344">
    <property type="entry name" value="BCTRLSENSOR"/>
</dbReference>
<evidence type="ECO:0000256" key="2">
    <source>
        <dbReference type="ARBA" id="ARBA00012438"/>
    </source>
</evidence>
<dbReference type="InterPro" id="IPR003661">
    <property type="entry name" value="HisK_dim/P_dom"/>
</dbReference>
<comment type="catalytic activity">
    <reaction evidence="1">
        <text>ATP + protein L-histidine = ADP + protein N-phospho-L-histidine.</text>
        <dbReference type="EC" id="2.7.13.3"/>
    </reaction>
</comment>
<dbReference type="SUPFAM" id="SSF47384">
    <property type="entry name" value="Homodimeric domain of signal transducing histidine kinase"/>
    <property type="match status" value="1"/>
</dbReference>
<dbReference type="EC" id="2.7.13.3" evidence="2"/>
<dbReference type="PANTHER" id="PTHR43065">
    <property type="entry name" value="SENSOR HISTIDINE KINASE"/>
    <property type="match status" value="1"/>
</dbReference>
<dbReference type="SUPFAM" id="SSF55874">
    <property type="entry name" value="ATPase domain of HSP90 chaperone/DNA topoisomerase II/histidine kinase"/>
    <property type="match status" value="1"/>
</dbReference>
<dbReference type="InterPro" id="IPR000700">
    <property type="entry name" value="PAS-assoc_C"/>
</dbReference>
<evidence type="ECO:0000259" key="12">
    <source>
        <dbReference type="PROSITE" id="PS50112"/>
    </source>
</evidence>
<keyword evidence="9" id="KW-0175">Coiled coil</keyword>
<dbReference type="OrthoDB" id="5421771at2"/>
<dbReference type="EMBL" id="CP001087">
    <property type="protein sequence ID" value="ACN17244.1"/>
    <property type="molecule type" value="Genomic_DNA"/>
</dbReference>
<dbReference type="eggNOG" id="COG4191">
    <property type="taxonomic scope" value="Bacteria"/>
</dbReference>
<keyword evidence="10" id="KW-0472">Membrane</keyword>
<keyword evidence="4" id="KW-0808">Transferase</keyword>
<sequence>MTSDLTRRTNVVIVMVIILILFYVGTLLVNNYNSRIQLIDASRKRFVTVFEKQAMAMGYFFSEREQDLVALSGSREISTYFENKALGMSMQYGLGTSLLDMQHSFTTLADSKKIGEVKIYNWIAFVQSDGTPVTTVSPQVKKNIQRRFQQNLSLADNCMGTILEKRNNTTHAVITVPYFFKYRFMGYIVADVTLETAFHHLLDTWDVGDSSRIYLFCPKSKALFMAEDPVFGKWVSEHLAHEKKRSGFIQLKGLELGREKQVLVFSRVVHTPFFLIHIFPDDKFSSGINPRDALLIMVLLFLLVFGSVGFLIHSNTQKQLLAGQVEASRRNAREFQQQNDILFMEIAERKKMEKALEKANRELSQTSLTLNCILKSATEFAIAAIDSKSCIIHFNPAAERLFQVKREEIMGQHFSTLDFFSRVGNEQFYQILDIAQKQGKFEYDLIWKNSVDGGQLFRLVVMPMHNDDGINVGFILFVVDNTTRYRSEEKLRLSEERYRTLVENMPDIVFSIDENFLITTVNIPNSPSYSLEAGDIVGRSFEQFIHEQDRKQLQKLTRSDFREKKKYRRGVRFRFLSGAGKSSWVDLNLHYQYNNDGSFSGANGVLTNIAERKLLEAQLVRTERLAAAGQLAASIAHEINSPLAGISALLALVRKKNLNDKKAIEEIDLIRSAFESIGSTVKKLLNLNRPGLDYMQRANINAIVHDTVKLSEAYLKKKGIIARLELSECVPDFDCHPQDLGQVFLNFINNTIEAVESARGAGGDKFEILSCQNEILITTRVSADKIFVDYVDTGPGIAPEDLDKIFDPFFTTKKQLGMGFGLSICHEIILRHNGTLRALPRENGAWFAMEFSPVREV</sequence>
<evidence type="ECO:0000259" key="11">
    <source>
        <dbReference type="PROSITE" id="PS50109"/>
    </source>
</evidence>
<dbReference type="Gene3D" id="3.30.565.10">
    <property type="entry name" value="Histidine kinase-like ATPase, C-terminal domain"/>
    <property type="match status" value="1"/>
</dbReference>
<dbReference type="KEGG" id="dat:HRM2_41880"/>
<feature type="domain" description="PAS" evidence="12">
    <location>
        <begin position="366"/>
        <end position="439"/>
    </location>
</feature>
<dbReference type="InterPro" id="IPR004358">
    <property type="entry name" value="Sig_transdc_His_kin-like_C"/>
</dbReference>
<reference evidence="14 15" key="1">
    <citation type="journal article" date="2009" name="Environ. Microbiol.">
        <title>Genome sequence of Desulfobacterium autotrophicum HRM2, a marine sulfate reducer oxidizing organic carbon completely to carbon dioxide.</title>
        <authorList>
            <person name="Strittmatter A.W."/>
            <person name="Liesegang H."/>
            <person name="Rabus R."/>
            <person name="Decker I."/>
            <person name="Amann J."/>
            <person name="Andres S."/>
            <person name="Henne A."/>
            <person name="Fricke W.F."/>
            <person name="Martinez-Arias R."/>
            <person name="Bartels D."/>
            <person name="Goesmann A."/>
            <person name="Krause L."/>
            <person name="Puehler A."/>
            <person name="Klenk H.P."/>
            <person name="Richter M."/>
            <person name="Schuler M."/>
            <person name="Gloeckner F.O."/>
            <person name="Meyerdierks A."/>
            <person name="Gottschalk G."/>
            <person name="Amann R."/>
        </authorList>
    </citation>
    <scope>NUCLEOTIDE SEQUENCE [LARGE SCALE GENOMIC DNA]</scope>
    <source>
        <strain evidence="15">ATCC 43914 / DSM 3382 / HRM2</strain>
    </source>
</reference>
<protein>
    <recommendedName>
        <fullName evidence="2">histidine kinase</fullName>
        <ecNumber evidence="2">2.7.13.3</ecNumber>
    </recommendedName>
</protein>
<dbReference type="CDD" id="cd00082">
    <property type="entry name" value="HisKA"/>
    <property type="match status" value="1"/>
</dbReference>
<dbReference type="eggNOG" id="COG5000">
    <property type="taxonomic scope" value="Bacteria"/>
</dbReference>
<dbReference type="Gene3D" id="1.10.287.130">
    <property type="match status" value="1"/>
</dbReference>
<feature type="domain" description="Histidine kinase" evidence="11">
    <location>
        <begin position="634"/>
        <end position="855"/>
    </location>
</feature>
<evidence type="ECO:0000256" key="10">
    <source>
        <dbReference type="SAM" id="Phobius"/>
    </source>
</evidence>
<feature type="transmembrane region" description="Helical" evidence="10">
    <location>
        <begin position="293"/>
        <end position="312"/>
    </location>
</feature>
<evidence type="ECO:0000256" key="7">
    <source>
        <dbReference type="ARBA" id="ARBA00022840"/>
    </source>
</evidence>
<keyword evidence="8" id="KW-0902">Two-component regulatory system</keyword>
<dbReference type="GO" id="GO:0006355">
    <property type="term" value="P:regulation of DNA-templated transcription"/>
    <property type="evidence" value="ECO:0007669"/>
    <property type="project" value="InterPro"/>
</dbReference>
<dbReference type="eggNOG" id="COG2202">
    <property type="taxonomic scope" value="Bacteria"/>
</dbReference>
<evidence type="ECO:0000256" key="1">
    <source>
        <dbReference type="ARBA" id="ARBA00000085"/>
    </source>
</evidence>
<gene>
    <name evidence="14" type="ordered locus">HRM2_41880</name>
</gene>
<dbReference type="PROSITE" id="PS50109">
    <property type="entry name" value="HIS_KIN"/>
    <property type="match status" value="1"/>
</dbReference>
<organism evidence="14 15">
    <name type="scientific">Desulforapulum autotrophicum (strain ATCC 43914 / DSM 3382 / VKM B-1955 / HRM2)</name>
    <name type="common">Desulfobacterium autotrophicum</name>
    <dbReference type="NCBI Taxonomy" id="177437"/>
    <lineage>
        <taxon>Bacteria</taxon>
        <taxon>Pseudomonadati</taxon>
        <taxon>Thermodesulfobacteriota</taxon>
        <taxon>Desulfobacteria</taxon>
        <taxon>Desulfobacterales</taxon>
        <taxon>Desulfobacteraceae</taxon>
        <taxon>Desulforapulum</taxon>
    </lineage>
</organism>
<feature type="domain" description="PAS" evidence="12">
    <location>
        <begin position="494"/>
        <end position="564"/>
    </location>
</feature>
<accession>C0QD12</accession>
<keyword evidence="6 14" id="KW-0418">Kinase</keyword>
<dbReference type="PROSITE" id="PS50112">
    <property type="entry name" value="PAS"/>
    <property type="match status" value="2"/>
</dbReference>
<dbReference type="PANTHER" id="PTHR43065:SF10">
    <property type="entry name" value="PEROXIDE STRESS-ACTIVATED HISTIDINE KINASE MAK3"/>
    <property type="match status" value="1"/>
</dbReference>
<dbReference type="InterPro" id="IPR000014">
    <property type="entry name" value="PAS"/>
</dbReference>
<dbReference type="SMART" id="SM00388">
    <property type="entry name" value="HisKA"/>
    <property type="match status" value="1"/>
</dbReference>
<keyword evidence="5" id="KW-0547">Nucleotide-binding</keyword>
<evidence type="ECO:0000256" key="4">
    <source>
        <dbReference type="ARBA" id="ARBA00022679"/>
    </source>
</evidence>
<dbReference type="Proteomes" id="UP000000442">
    <property type="component" value="Chromosome"/>
</dbReference>
<evidence type="ECO:0000259" key="13">
    <source>
        <dbReference type="PROSITE" id="PS50113"/>
    </source>
</evidence>
<evidence type="ECO:0000256" key="8">
    <source>
        <dbReference type="ARBA" id="ARBA00023012"/>
    </source>
</evidence>
<dbReference type="CDD" id="cd00130">
    <property type="entry name" value="PAS"/>
    <property type="match status" value="2"/>
</dbReference>
<evidence type="ECO:0000313" key="15">
    <source>
        <dbReference type="Proteomes" id="UP000000442"/>
    </source>
</evidence>
<keyword evidence="3" id="KW-0597">Phosphoprotein</keyword>
<feature type="domain" description="PAC" evidence="13">
    <location>
        <begin position="569"/>
        <end position="621"/>
    </location>
</feature>
<dbReference type="InterPro" id="IPR005467">
    <property type="entry name" value="His_kinase_dom"/>
</dbReference>
<keyword evidence="10" id="KW-1133">Transmembrane helix</keyword>
<evidence type="ECO:0000256" key="9">
    <source>
        <dbReference type="SAM" id="Coils"/>
    </source>
</evidence>
<dbReference type="GO" id="GO:0005524">
    <property type="term" value="F:ATP binding"/>
    <property type="evidence" value="ECO:0007669"/>
    <property type="project" value="UniProtKB-KW"/>
</dbReference>
<dbReference type="InterPro" id="IPR003594">
    <property type="entry name" value="HATPase_dom"/>
</dbReference>
<dbReference type="Gene3D" id="3.30.450.20">
    <property type="entry name" value="PAS domain"/>
    <property type="match status" value="2"/>
</dbReference>
<evidence type="ECO:0000313" key="14">
    <source>
        <dbReference type="EMBL" id="ACN17244.1"/>
    </source>
</evidence>
<dbReference type="Pfam" id="PF00512">
    <property type="entry name" value="HisKA"/>
    <property type="match status" value="1"/>
</dbReference>
<dbReference type="SMART" id="SM00387">
    <property type="entry name" value="HATPase_c"/>
    <property type="match status" value="1"/>
</dbReference>
<keyword evidence="7" id="KW-0067">ATP-binding</keyword>
<dbReference type="InterPro" id="IPR036890">
    <property type="entry name" value="HATPase_C_sf"/>
</dbReference>
<dbReference type="InterPro" id="IPR036097">
    <property type="entry name" value="HisK_dim/P_sf"/>
</dbReference>
<keyword evidence="15" id="KW-1185">Reference proteome</keyword>
<keyword evidence="10" id="KW-0812">Transmembrane</keyword>
<dbReference type="Pfam" id="PF02518">
    <property type="entry name" value="HATPase_c"/>
    <property type="match status" value="1"/>
</dbReference>
<dbReference type="InterPro" id="IPR013767">
    <property type="entry name" value="PAS_fold"/>
</dbReference>
<feature type="coiled-coil region" evidence="9">
    <location>
        <begin position="342"/>
        <end position="369"/>
    </location>
</feature>
<dbReference type="Pfam" id="PF00989">
    <property type="entry name" value="PAS"/>
    <property type="match status" value="1"/>
</dbReference>
<dbReference type="SMART" id="SM00091">
    <property type="entry name" value="PAS"/>
    <property type="match status" value="2"/>
</dbReference>
<dbReference type="NCBIfam" id="TIGR00229">
    <property type="entry name" value="sensory_box"/>
    <property type="match status" value="2"/>
</dbReference>
<dbReference type="SUPFAM" id="SSF55785">
    <property type="entry name" value="PYP-like sensor domain (PAS domain)"/>
    <property type="match status" value="2"/>
</dbReference>
<proteinExistence type="predicted"/>
<dbReference type="PROSITE" id="PS50113">
    <property type="entry name" value="PAC"/>
    <property type="match status" value="2"/>
</dbReference>
<evidence type="ECO:0000256" key="3">
    <source>
        <dbReference type="ARBA" id="ARBA00022553"/>
    </source>
</evidence>
<dbReference type="GO" id="GO:0000155">
    <property type="term" value="F:phosphorelay sensor kinase activity"/>
    <property type="evidence" value="ECO:0007669"/>
    <property type="project" value="InterPro"/>
</dbReference>
<dbReference type="Pfam" id="PF13426">
    <property type="entry name" value="PAS_9"/>
    <property type="match status" value="1"/>
</dbReference>
<evidence type="ECO:0000256" key="5">
    <source>
        <dbReference type="ARBA" id="ARBA00022741"/>
    </source>
</evidence>